<accession>A0A6J4MCY5</accession>
<name>A0A6J4MCY5_9CYAN</name>
<sequence length="55" mass="6018">MCKEPQSALQAIEAKIAYSVAYLASVCLGTSSLKAKSLCRQRLPRVARETMKGFL</sequence>
<proteinExistence type="predicted"/>
<dbReference type="AlphaFoldDB" id="A0A6J4MCY5"/>
<evidence type="ECO:0000313" key="1">
    <source>
        <dbReference type="EMBL" id="CAA9355899.1"/>
    </source>
</evidence>
<dbReference type="EMBL" id="CADCTY010001085">
    <property type="protein sequence ID" value="CAA9355899.1"/>
    <property type="molecule type" value="Genomic_DNA"/>
</dbReference>
<gene>
    <name evidence="1" type="ORF">AVDCRST_MAG94-3065</name>
</gene>
<reference evidence="1" key="1">
    <citation type="submission" date="2020-02" db="EMBL/GenBank/DDBJ databases">
        <authorList>
            <person name="Meier V. D."/>
        </authorList>
    </citation>
    <scope>NUCLEOTIDE SEQUENCE</scope>
    <source>
        <strain evidence="1">AVDCRST_MAG94</strain>
    </source>
</reference>
<organism evidence="1">
    <name type="scientific">uncultured Leptolyngbya sp</name>
    <dbReference type="NCBI Taxonomy" id="332963"/>
    <lineage>
        <taxon>Bacteria</taxon>
        <taxon>Bacillati</taxon>
        <taxon>Cyanobacteriota</taxon>
        <taxon>Cyanophyceae</taxon>
        <taxon>Leptolyngbyales</taxon>
        <taxon>Leptolyngbyaceae</taxon>
        <taxon>Leptolyngbya group</taxon>
        <taxon>Leptolyngbya</taxon>
        <taxon>environmental samples</taxon>
    </lineage>
</organism>
<protein>
    <submittedName>
        <fullName evidence="1">Uncharacterized protein</fullName>
    </submittedName>
</protein>